<name>A0ABU3NS16_9CHLR</name>
<organism evidence="3 4">
    <name type="scientific">Thermanaerothrix solaris</name>
    <dbReference type="NCBI Taxonomy" id="3058434"/>
    <lineage>
        <taxon>Bacteria</taxon>
        <taxon>Bacillati</taxon>
        <taxon>Chloroflexota</taxon>
        <taxon>Anaerolineae</taxon>
        <taxon>Anaerolineales</taxon>
        <taxon>Anaerolineaceae</taxon>
        <taxon>Thermanaerothrix</taxon>
    </lineage>
</organism>
<evidence type="ECO:0000313" key="4">
    <source>
        <dbReference type="Proteomes" id="UP001254165"/>
    </source>
</evidence>
<sequence>MTIASITVVGNVGRLPKEFTAPSGKKGYNFSVAVNINKEDAQWFEIFVYGFENLKPYIVPGRLIYVSGVPHPRTRSDGTPYISISATEITLLGRKPEPEVEDSP</sequence>
<reference evidence="3 4" key="1">
    <citation type="submission" date="2023-07" db="EMBL/GenBank/DDBJ databases">
        <title>Novel species of Thermanaerothrix with wide hydrolytic capabilities.</title>
        <authorList>
            <person name="Zayulina K.S."/>
            <person name="Podosokorskaya O.A."/>
            <person name="Elcheninov A.G."/>
        </authorList>
    </citation>
    <scope>NUCLEOTIDE SEQUENCE [LARGE SCALE GENOMIC DNA]</scope>
    <source>
        <strain evidence="3 4">4228-RoL</strain>
        <plasmid evidence="3">p4228-RoL</plasmid>
    </source>
</reference>
<dbReference type="EMBL" id="JAUHMF010000010">
    <property type="protein sequence ID" value="MDT8899614.1"/>
    <property type="molecule type" value="Genomic_DNA"/>
</dbReference>
<dbReference type="Gene3D" id="2.40.50.140">
    <property type="entry name" value="Nucleic acid-binding proteins"/>
    <property type="match status" value="1"/>
</dbReference>
<keyword evidence="3" id="KW-0614">Plasmid</keyword>
<dbReference type="Proteomes" id="UP001254165">
    <property type="component" value="Unassembled WGS sequence"/>
</dbReference>
<gene>
    <name evidence="3" type="ORF">QYE77_15215</name>
</gene>
<dbReference type="SUPFAM" id="SSF50249">
    <property type="entry name" value="Nucleic acid-binding proteins"/>
    <property type="match status" value="1"/>
</dbReference>
<evidence type="ECO:0000313" key="3">
    <source>
        <dbReference type="EMBL" id="MDT8899614.1"/>
    </source>
</evidence>
<dbReference type="CDD" id="cd04496">
    <property type="entry name" value="SSB_OBF"/>
    <property type="match status" value="1"/>
</dbReference>
<dbReference type="InterPro" id="IPR000424">
    <property type="entry name" value="Primosome_PriB/ssb"/>
</dbReference>
<geneLocation type="plasmid" evidence="3">
    <name>p4228-RoL</name>
</geneLocation>
<proteinExistence type="predicted"/>
<keyword evidence="1 2" id="KW-0238">DNA-binding</keyword>
<accession>A0ABU3NS16</accession>
<comment type="caution">
    <text evidence="3">The sequence shown here is derived from an EMBL/GenBank/DDBJ whole genome shotgun (WGS) entry which is preliminary data.</text>
</comment>
<keyword evidence="4" id="KW-1185">Reference proteome</keyword>
<dbReference type="Pfam" id="PF00436">
    <property type="entry name" value="SSB"/>
    <property type="match status" value="1"/>
</dbReference>
<dbReference type="RefSeq" id="WP_315626271.1">
    <property type="nucleotide sequence ID" value="NZ_JAUHMF010000010.1"/>
</dbReference>
<evidence type="ECO:0000256" key="1">
    <source>
        <dbReference type="ARBA" id="ARBA00023125"/>
    </source>
</evidence>
<protein>
    <submittedName>
        <fullName evidence="3">Single-stranded DNA-binding protein</fullName>
    </submittedName>
</protein>
<dbReference type="GO" id="GO:0003677">
    <property type="term" value="F:DNA binding"/>
    <property type="evidence" value="ECO:0007669"/>
    <property type="project" value="UniProtKB-KW"/>
</dbReference>
<dbReference type="PROSITE" id="PS50935">
    <property type="entry name" value="SSB"/>
    <property type="match status" value="1"/>
</dbReference>
<evidence type="ECO:0000256" key="2">
    <source>
        <dbReference type="PROSITE-ProRule" id="PRU00252"/>
    </source>
</evidence>
<dbReference type="InterPro" id="IPR012340">
    <property type="entry name" value="NA-bd_OB-fold"/>
</dbReference>